<dbReference type="CDD" id="cd14014">
    <property type="entry name" value="STKc_PknB_like"/>
    <property type="match status" value="1"/>
</dbReference>
<evidence type="ECO:0000256" key="6">
    <source>
        <dbReference type="ARBA" id="ARBA00022840"/>
    </source>
</evidence>
<dbReference type="AlphaFoldDB" id="A0A919NJ11"/>
<dbReference type="GO" id="GO:0004674">
    <property type="term" value="F:protein serine/threonine kinase activity"/>
    <property type="evidence" value="ECO:0007669"/>
    <property type="project" value="UniProtKB-KW"/>
</dbReference>
<dbReference type="SUPFAM" id="SSF50370">
    <property type="entry name" value="Ricin B-like lectins"/>
    <property type="match status" value="1"/>
</dbReference>
<dbReference type="EMBL" id="BOMY01000016">
    <property type="protein sequence ID" value="GIF19584.1"/>
    <property type="molecule type" value="Genomic_DNA"/>
</dbReference>
<dbReference type="PANTHER" id="PTHR43289:SF6">
    <property type="entry name" value="SERINE_THREONINE-PROTEIN KINASE NEKL-3"/>
    <property type="match status" value="1"/>
</dbReference>
<organism evidence="10 11">
    <name type="scientific">Paractinoplanes tereljensis</name>
    <dbReference type="NCBI Taxonomy" id="571912"/>
    <lineage>
        <taxon>Bacteria</taxon>
        <taxon>Bacillati</taxon>
        <taxon>Actinomycetota</taxon>
        <taxon>Actinomycetes</taxon>
        <taxon>Micromonosporales</taxon>
        <taxon>Micromonosporaceae</taxon>
        <taxon>Paractinoplanes</taxon>
    </lineage>
</organism>
<evidence type="ECO:0000313" key="11">
    <source>
        <dbReference type="Proteomes" id="UP000623608"/>
    </source>
</evidence>
<evidence type="ECO:0000256" key="8">
    <source>
        <dbReference type="SAM" id="MobiDB-lite"/>
    </source>
</evidence>
<keyword evidence="3" id="KW-0808">Transferase</keyword>
<dbReference type="EC" id="2.7.11.1" evidence="1"/>
<feature type="region of interest" description="Disordered" evidence="8">
    <location>
        <begin position="343"/>
        <end position="384"/>
    </location>
</feature>
<dbReference type="SMART" id="SM00220">
    <property type="entry name" value="S_TKc"/>
    <property type="match status" value="1"/>
</dbReference>
<evidence type="ECO:0000256" key="7">
    <source>
        <dbReference type="PROSITE-ProRule" id="PRU10141"/>
    </source>
</evidence>
<comment type="caution">
    <text evidence="10">The sequence shown here is derived from an EMBL/GenBank/DDBJ whole genome shotgun (WGS) entry which is preliminary data.</text>
</comment>
<dbReference type="InterPro" id="IPR011009">
    <property type="entry name" value="Kinase-like_dom_sf"/>
</dbReference>
<dbReference type="InterPro" id="IPR017441">
    <property type="entry name" value="Protein_kinase_ATP_BS"/>
</dbReference>
<dbReference type="PROSITE" id="PS00108">
    <property type="entry name" value="PROTEIN_KINASE_ST"/>
    <property type="match status" value="1"/>
</dbReference>
<name>A0A919NJ11_9ACTN</name>
<keyword evidence="6 7" id="KW-0067">ATP-binding</keyword>
<evidence type="ECO:0000256" key="5">
    <source>
        <dbReference type="ARBA" id="ARBA00022777"/>
    </source>
</evidence>
<dbReference type="PROSITE" id="PS50011">
    <property type="entry name" value="PROTEIN_KINASE_DOM"/>
    <property type="match status" value="1"/>
</dbReference>
<dbReference type="InterPro" id="IPR000772">
    <property type="entry name" value="Ricin_B_lectin"/>
</dbReference>
<evidence type="ECO:0000256" key="1">
    <source>
        <dbReference type="ARBA" id="ARBA00012513"/>
    </source>
</evidence>
<dbReference type="InterPro" id="IPR000719">
    <property type="entry name" value="Prot_kinase_dom"/>
</dbReference>
<keyword evidence="4 7" id="KW-0547">Nucleotide-binding</keyword>
<evidence type="ECO:0000256" key="4">
    <source>
        <dbReference type="ARBA" id="ARBA00022741"/>
    </source>
</evidence>
<dbReference type="Proteomes" id="UP000623608">
    <property type="component" value="Unassembled WGS sequence"/>
</dbReference>
<evidence type="ECO:0000259" key="9">
    <source>
        <dbReference type="PROSITE" id="PS50011"/>
    </source>
</evidence>
<evidence type="ECO:0000256" key="2">
    <source>
        <dbReference type="ARBA" id="ARBA00022527"/>
    </source>
</evidence>
<dbReference type="Pfam" id="PF00652">
    <property type="entry name" value="Ricin_B_lectin"/>
    <property type="match status" value="1"/>
</dbReference>
<evidence type="ECO:0000313" key="10">
    <source>
        <dbReference type="EMBL" id="GIF19584.1"/>
    </source>
</evidence>
<dbReference type="Gene3D" id="2.80.10.50">
    <property type="match status" value="2"/>
</dbReference>
<dbReference type="InterPro" id="IPR035992">
    <property type="entry name" value="Ricin_B-like_lectins"/>
</dbReference>
<reference evidence="10" key="1">
    <citation type="submission" date="2021-01" db="EMBL/GenBank/DDBJ databases">
        <title>Whole genome shotgun sequence of Actinoplanes tereljensis NBRC 105297.</title>
        <authorList>
            <person name="Komaki H."/>
            <person name="Tamura T."/>
        </authorList>
    </citation>
    <scope>NUCLEOTIDE SEQUENCE</scope>
    <source>
        <strain evidence="10">NBRC 105297</strain>
    </source>
</reference>
<proteinExistence type="predicted"/>
<dbReference type="Gene3D" id="1.10.510.10">
    <property type="entry name" value="Transferase(Phosphotransferase) domain 1"/>
    <property type="match status" value="1"/>
</dbReference>
<dbReference type="InterPro" id="IPR008271">
    <property type="entry name" value="Ser/Thr_kinase_AS"/>
</dbReference>
<feature type="domain" description="Protein kinase" evidence="9">
    <location>
        <begin position="18"/>
        <end position="272"/>
    </location>
</feature>
<dbReference type="PROSITE" id="PS50231">
    <property type="entry name" value="RICIN_B_LECTIN"/>
    <property type="match status" value="1"/>
</dbReference>
<dbReference type="SUPFAM" id="SSF56112">
    <property type="entry name" value="Protein kinase-like (PK-like)"/>
    <property type="match status" value="1"/>
</dbReference>
<keyword evidence="2" id="KW-0723">Serine/threonine-protein kinase</keyword>
<keyword evidence="5" id="KW-0418">Kinase</keyword>
<accession>A0A919NJ11</accession>
<dbReference type="PANTHER" id="PTHR43289">
    <property type="entry name" value="MITOGEN-ACTIVATED PROTEIN KINASE KINASE KINASE 20-RELATED"/>
    <property type="match status" value="1"/>
</dbReference>
<evidence type="ECO:0000256" key="3">
    <source>
        <dbReference type="ARBA" id="ARBA00022679"/>
    </source>
</evidence>
<dbReference type="PROSITE" id="PS00107">
    <property type="entry name" value="PROTEIN_KINASE_ATP"/>
    <property type="match status" value="1"/>
</dbReference>
<dbReference type="Gene3D" id="3.30.200.20">
    <property type="entry name" value="Phosphorylase Kinase, domain 1"/>
    <property type="match status" value="1"/>
</dbReference>
<gene>
    <name evidence="10" type="ORF">Ate02nite_23140</name>
</gene>
<feature type="compositionally biased region" description="Low complexity" evidence="8">
    <location>
        <begin position="370"/>
        <end position="384"/>
    </location>
</feature>
<dbReference type="SMART" id="SM00458">
    <property type="entry name" value="RICIN"/>
    <property type="match status" value="1"/>
</dbReference>
<sequence length="543" mass="55969">MANGRYGSVVSEVIAERYRLVEALGEGGMGRVWQARDELLGRDVALKELVLPRGLPEAEIRDLRERAIREARAIARVSHPHVVRIYDVIHDGGSPWIVMELVIGRSLFEAVRDDGAMPPERVAGIGLDILAALRAAHRAGVLHRDVKPANVLLSDDGRVVLTDFGLAATTGDSGMTSTGIVLGSPSYLAPERALDEEITAASDLWSLGATLYAAVEGRPPYDKSSPMATLAALATQPPRPPEQAGVMQPVLAGLLRKEPAERIGADEAEELLRAAAGGVAGVLTPLPAKPTVVKQVETVEVPAPRKPSRNRVAWWVGSAAVLLLAAVIAGRPVLSDAGAEEVAAPPSAGVGAGVEQQSSDPGSPAPSVPVPSGSAPLSAPSATNAPGVTATTALAVAPTATTANPATTTTTTAAGAAEQPAAAVGSPVQNMQTGTCLQMDTGSGAIIMWTCNGTDAQKFDVRSDGSLRVMGRCVRILGNGNGGRVGTGACDGSTAAQWDLNSSFDLVNLEVVKCADVPDGSSADGVALQVWECSGTGNQKWRH</sequence>
<dbReference type="Pfam" id="PF00069">
    <property type="entry name" value="Pkinase"/>
    <property type="match status" value="1"/>
</dbReference>
<feature type="binding site" evidence="7">
    <location>
        <position position="47"/>
    </location>
    <ligand>
        <name>ATP</name>
        <dbReference type="ChEBI" id="CHEBI:30616"/>
    </ligand>
</feature>
<dbReference type="GO" id="GO:0005524">
    <property type="term" value="F:ATP binding"/>
    <property type="evidence" value="ECO:0007669"/>
    <property type="project" value="UniProtKB-UniRule"/>
</dbReference>
<protein>
    <recommendedName>
        <fullName evidence="1">non-specific serine/threonine protein kinase</fullName>
        <ecNumber evidence="1">2.7.11.1</ecNumber>
    </recommendedName>
</protein>
<keyword evidence="11" id="KW-1185">Reference proteome</keyword>